<keyword evidence="4 7" id="KW-0863">Zinc-finger</keyword>
<evidence type="ECO:0000256" key="2">
    <source>
        <dbReference type="ARBA" id="ARBA00022723"/>
    </source>
</evidence>
<evidence type="ECO:0000256" key="3">
    <source>
        <dbReference type="ARBA" id="ARBA00022737"/>
    </source>
</evidence>
<dbReference type="AlphaFoldDB" id="A0A4Q0A2V9"/>
<sequence length="53" mass="6238">EIKKIHCNRCTTSFTRPSRLATHLRSHTGERPFVCEHCQRSFTTASNLRRHTK</sequence>
<protein>
    <recommendedName>
        <fullName evidence="8">C2H2-type domain-containing protein</fullName>
    </recommendedName>
</protein>
<proteinExistence type="predicted"/>
<evidence type="ECO:0000313" key="9">
    <source>
        <dbReference type="EMBL" id="RKP40178.1"/>
    </source>
</evidence>
<dbReference type="Proteomes" id="UP000268162">
    <property type="component" value="Unassembled WGS sequence"/>
</dbReference>
<evidence type="ECO:0000256" key="7">
    <source>
        <dbReference type="PROSITE-ProRule" id="PRU00042"/>
    </source>
</evidence>
<evidence type="ECO:0000256" key="5">
    <source>
        <dbReference type="ARBA" id="ARBA00022833"/>
    </source>
</evidence>
<feature type="domain" description="C2H2-type" evidence="8">
    <location>
        <begin position="5"/>
        <end position="32"/>
    </location>
</feature>
<feature type="domain" description="C2H2-type" evidence="8">
    <location>
        <begin position="33"/>
        <end position="53"/>
    </location>
</feature>
<dbReference type="Gene3D" id="3.30.160.60">
    <property type="entry name" value="Classic Zinc Finger"/>
    <property type="match status" value="2"/>
</dbReference>
<comment type="subcellular location">
    <subcellularLocation>
        <location evidence="1">Nucleus</location>
    </subcellularLocation>
</comment>
<evidence type="ECO:0000256" key="1">
    <source>
        <dbReference type="ARBA" id="ARBA00004123"/>
    </source>
</evidence>
<dbReference type="PANTHER" id="PTHR16515">
    <property type="entry name" value="PR DOMAIN ZINC FINGER PROTEIN"/>
    <property type="match status" value="1"/>
</dbReference>
<keyword evidence="3" id="KW-0677">Repeat</keyword>
<keyword evidence="6" id="KW-0539">Nucleus</keyword>
<reference evidence="10" key="1">
    <citation type="journal article" date="2018" name="Nat. Microbiol.">
        <title>Leveraging single-cell genomics to expand the fungal tree of life.</title>
        <authorList>
            <person name="Ahrendt S.R."/>
            <person name="Quandt C.A."/>
            <person name="Ciobanu D."/>
            <person name="Clum A."/>
            <person name="Salamov A."/>
            <person name="Andreopoulos B."/>
            <person name="Cheng J.F."/>
            <person name="Woyke T."/>
            <person name="Pelin A."/>
            <person name="Henrissat B."/>
            <person name="Reynolds N.K."/>
            <person name="Benny G.L."/>
            <person name="Smith M.E."/>
            <person name="James T.Y."/>
            <person name="Grigoriev I.V."/>
        </authorList>
    </citation>
    <scope>NUCLEOTIDE SEQUENCE [LARGE SCALE GENOMIC DNA]</scope>
    <source>
        <strain evidence="10">RSA 468</strain>
    </source>
</reference>
<name>A0A4Q0A2V9_9FUNG</name>
<dbReference type="PANTHER" id="PTHR16515:SF49">
    <property type="entry name" value="GASTRULA ZINC FINGER PROTEIN XLCGF49.1-LIKE-RELATED"/>
    <property type="match status" value="1"/>
</dbReference>
<keyword evidence="10" id="KW-1185">Reference proteome</keyword>
<dbReference type="GO" id="GO:0008270">
    <property type="term" value="F:zinc ion binding"/>
    <property type="evidence" value="ECO:0007669"/>
    <property type="project" value="UniProtKB-KW"/>
</dbReference>
<organism evidence="9 10">
    <name type="scientific">Dimargaris cristalligena</name>
    <dbReference type="NCBI Taxonomy" id="215637"/>
    <lineage>
        <taxon>Eukaryota</taxon>
        <taxon>Fungi</taxon>
        <taxon>Fungi incertae sedis</taxon>
        <taxon>Zoopagomycota</taxon>
        <taxon>Kickxellomycotina</taxon>
        <taxon>Dimargaritomycetes</taxon>
        <taxon>Dimargaritales</taxon>
        <taxon>Dimargaritaceae</taxon>
        <taxon>Dimargaris</taxon>
    </lineage>
</organism>
<dbReference type="PROSITE" id="PS00028">
    <property type="entry name" value="ZINC_FINGER_C2H2_1"/>
    <property type="match status" value="1"/>
</dbReference>
<dbReference type="SUPFAM" id="SSF57667">
    <property type="entry name" value="beta-beta-alpha zinc fingers"/>
    <property type="match status" value="1"/>
</dbReference>
<dbReference type="EMBL" id="ML002221">
    <property type="protein sequence ID" value="RKP40178.1"/>
    <property type="molecule type" value="Genomic_DNA"/>
</dbReference>
<dbReference type="GO" id="GO:0005634">
    <property type="term" value="C:nucleus"/>
    <property type="evidence" value="ECO:0007669"/>
    <property type="project" value="UniProtKB-SubCell"/>
</dbReference>
<evidence type="ECO:0000256" key="6">
    <source>
        <dbReference type="ARBA" id="ARBA00023242"/>
    </source>
</evidence>
<accession>A0A4Q0A2V9</accession>
<keyword evidence="2" id="KW-0479">Metal-binding</keyword>
<dbReference type="Pfam" id="PF00096">
    <property type="entry name" value="zf-C2H2"/>
    <property type="match status" value="2"/>
</dbReference>
<gene>
    <name evidence="9" type="ORF">BJ085DRAFT_5556</name>
</gene>
<dbReference type="InterPro" id="IPR050331">
    <property type="entry name" value="Zinc_finger"/>
</dbReference>
<evidence type="ECO:0000259" key="8">
    <source>
        <dbReference type="PROSITE" id="PS50157"/>
    </source>
</evidence>
<evidence type="ECO:0000256" key="4">
    <source>
        <dbReference type="ARBA" id="ARBA00022771"/>
    </source>
</evidence>
<dbReference type="PROSITE" id="PS50157">
    <property type="entry name" value="ZINC_FINGER_C2H2_2"/>
    <property type="match status" value="2"/>
</dbReference>
<evidence type="ECO:0000313" key="10">
    <source>
        <dbReference type="Proteomes" id="UP000268162"/>
    </source>
</evidence>
<feature type="non-terminal residue" evidence="9">
    <location>
        <position position="1"/>
    </location>
</feature>
<dbReference type="InterPro" id="IPR036236">
    <property type="entry name" value="Znf_C2H2_sf"/>
</dbReference>
<dbReference type="STRING" id="215637.A0A4Q0A2V9"/>
<keyword evidence="5" id="KW-0862">Zinc</keyword>
<dbReference type="SMART" id="SM00355">
    <property type="entry name" value="ZnF_C2H2"/>
    <property type="match status" value="2"/>
</dbReference>
<dbReference type="InterPro" id="IPR013087">
    <property type="entry name" value="Znf_C2H2_type"/>
</dbReference>
<dbReference type="FunFam" id="3.30.160.60:FF:002349">
    <property type="entry name" value="Zinc finger and BTB domain-containing 40"/>
    <property type="match status" value="1"/>
</dbReference>
<dbReference type="GO" id="GO:0010468">
    <property type="term" value="P:regulation of gene expression"/>
    <property type="evidence" value="ECO:0007669"/>
    <property type="project" value="TreeGrafter"/>
</dbReference>
<feature type="non-terminal residue" evidence="9">
    <location>
        <position position="53"/>
    </location>
</feature>